<organism evidence="2 3">
    <name type="scientific">Erythrobacter neustonensis</name>
    <dbReference type="NCBI Taxonomy" id="1112"/>
    <lineage>
        <taxon>Bacteria</taxon>
        <taxon>Pseudomonadati</taxon>
        <taxon>Pseudomonadota</taxon>
        <taxon>Alphaproteobacteria</taxon>
        <taxon>Sphingomonadales</taxon>
        <taxon>Erythrobacteraceae</taxon>
        <taxon>Erythrobacter/Porphyrobacter group</taxon>
        <taxon>Erythrobacter</taxon>
    </lineage>
</organism>
<dbReference type="EMBL" id="CP016033">
    <property type="protein sequence ID" value="ANK13083.1"/>
    <property type="molecule type" value="Genomic_DNA"/>
</dbReference>
<gene>
    <name evidence="2" type="ORF">A9D12_09130</name>
</gene>
<evidence type="ECO:0000259" key="1">
    <source>
        <dbReference type="PROSITE" id="PS51186"/>
    </source>
</evidence>
<dbReference type="RefSeq" id="WP_068351070.1">
    <property type="nucleotide sequence ID" value="NZ_CP016033.1"/>
</dbReference>
<dbReference type="InterPro" id="IPR016181">
    <property type="entry name" value="Acyl_CoA_acyltransferase"/>
</dbReference>
<dbReference type="PROSITE" id="PS51186">
    <property type="entry name" value="GNAT"/>
    <property type="match status" value="1"/>
</dbReference>
<proteinExistence type="predicted"/>
<reference evidence="2 3" key="1">
    <citation type="submission" date="2016-05" db="EMBL/GenBank/DDBJ databases">
        <title>Compelete Genome Sequence of Bacteriochlorophyll-Synthesizing Bacterium Porphyrobacter neustonensis DSM 9434.</title>
        <authorList>
            <person name="Shi X.-L."/>
            <person name="Wu Y.-H."/>
            <person name="Cheng H."/>
            <person name="Xu L."/>
            <person name="Zhang X.-Q."/>
            <person name="Wang C.-S."/>
            <person name="Xu X.-W."/>
        </authorList>
    </citation>
    <scope>NUCLEOTIDE SEQUENCE [LARGE SCALE GENOMIC DNA]</scope>
    <source>
        <strain evidence="2 3">DSM 9434</strain>
    </source>
</reference>
<name>A0A192D3L6_9SPHN</name>
<dbReference type="Pfam" id="PF00583">
    <property type="entry name" value="Acetyltransf_1"/>
    <property type="match status" value="1"/>
</dbReference>
<dbReference type="Gene3D" id="3.40.630.30">
    <property type="match status" value="1"/>
</dbReference>
<protein>
    <submittedName>
        <fullName evidence="2">Acetyltransferase</fullName>
    </submittedName>
</protein>
<dbReference type="CDD" id="cd04301">
    <property type="entry name" value="NAT_SF"/>
    <property type="match status" value="1"/>
</dbReference>
<feature type="domain" description="N-acetyltransferase" evidence="1">
    <location>
        <begin position="4"/>
        <end position="167"/>
    </location>
</feature>
<evidence type="ECO:0000313" key="3">
    <source>
        <dbReference type="Proteomes" id="UP000078263"/>
    </source>
</evidence>
<keyword evidence="3" id="KW-1185">Reference proteome</keyword>
<accession>A0A192D3L6</accession>
<dbReference type="GO" id="GO:0016747">
    <property type="term" value="F:acyltransferase activity, transferring groups other than amino-acyl groups"/>
    <property type="evidence" value="ECO:0007669"/>
    <property type="project" value="InterPro"/>
</dbReference>
<dbReference type="STRING" id="1112.A9D12_09130"/>
<dbReference type="OrthoDB" id="359414at2"/>
<dbReference type="AlphaFoldDB" id="A0A192D3L6"/>
<evidence type="ECO:0000313" key="2">
    <source>
        <dbReference type="EMBL" id="ANK13083.1"/>
    </source>
</evidence>
<dbReference type="KEGG" id="pns:A9D12_09130"/>
<dbReference type="SUPFAM" id="SSF55729">
    <property type="entry name" value="Acyl-CoA N-acyltransferases (Nat)"/>
    <property type="match status" value="1"/>
</dbReference>
<keyword evidence="2" id="KW-0808">Transferase</keyword>
<dbReference type="Proteomes" id="UP000078263">
    <property type="component" value="Chromosome"/>
</dbReference>
<dbReference type="InterPro" id="IPR000182">
    <property type="entry name" value="GNAT_dom"/>
</dbReference>
<sequence length="174" mass="18160">MPDVIIRPLAHGDLAEALTIQAGAYPAFLVEPEDAFASRLAVAASFCLAALRDGELAAYLLAHGWPRESPPPVGAVLPRDAPSEVLFIHDLAVGPAGRGLGLGRALIDAVFAMAARQGLACAELIAVEGAASFWRKLGFAERAVSGDLRDKVAGYGAEARWMTRAIPPAVPGRP</sequence>